<reference evidence="1" key="1">
    <citation type="submission" date="2018-10" db="EMBL/GenBank/DDBJ databases">
        <title>Hidden diversity of soil giant viruses.</title>
        <authorList>
            <person name="Schulz F."/>
            <person name="Alteio L."/>
            <person name="Goudeau D."/>
            <person name="Ryan E.M."/>
            <person name="Malmstrom R.R."/>
            <person name="Blanchard J."/>
            <person name="Woyke T."/>
        </authorList>
    </citation>
    <scope>NUCLEOTIDE SEQUENCE</scope>
    <source>
        <strain evidence="1">FNV1</strain>
    </source>
</reference>
<dbReference type="SUPFAM" id="SSF48403">
    <property type="entry name" value="Ankyrin repeat"/>
    <property type="match status" value="1"/>
</dbReference>
<dbReference type="EMBL" id="MK072144">
    <property type="protein sequence ID" value="AYV79433.1"/>
    <property type="molecule type" value="Genomic_DNA"/>
</dbReference>
<sequence length="252" mass="28917">MSSVNAHRDAFIKLIDTGDEDRCIEYINKYNDFYDAIYTKPSCLGATNMLILACDNRLREVAIALIDKKCDLTYQNEYGYTALISAFVNNIYCVVAHIVDNLSDTATRFYKHGQQFSEMMYLCCGSDNQKSVAKMIDKGYDIYYRSPYDHESLIKLAVQFSNKYVVKKLIDKDTDFAAQFTTHCIGTTVKKDFYDTIVEYIHDRHDIYKNTIIAVMDDASPANALYNSFHTTYAVQLVNIICDFILLPIKKS</sequence>
<organism evidence="1">
    <name type="scientific">Faunusvirus sp</name>
    <dbReference type="NCBI Taxonomy" id="2487766"/>
    <lineage>
        <taxon>Viruses</taxon>
        <taxon>Varidnaviria</taxon>
        <taxon>Bamfordvirae</taxon>
        <taxon>Nucleocytoviricota</taxon>
        <taxon>Megaviricetes</taxon>
        <taxon>Imitervirales</taxon>
        <taxon>Mimiviridae</taxon>
    </lineage>
</organism>
<name>A0A3G5A0R7_9VIRU</name>
<dbReference type="Gene3D" id="1.25.40.20">
    <property type="entry name" value="Ankyrin repeat-containing domain"/>
    <property type="match status" value="1"/>
</dbReference>
<accession>A0A3G5A0R7</accession>
<gene>
    <name evidence="1" type="ORF">Faunusvirus13_26</name>
</gene>
<dbReference type="InterPro" id="IPR036770">
    <property type="entry name" value="Ankyrin_rpt-contain_sf"/>
</dbReference>
<evidence type="ECO:0000313" key="1">
    <source>
        <dbReference type="EMBL" id="AYV79433.1"/>
    </source>
</evidence>
<proteinExistence type="predicted"/>
<protein>
    <submittedName>
        <fullName evidence="1">Uncharacterized protein</fullName>
    </submittedName>
</protein>